<dbReference type="Pfam" id="PF22939">
    <property type="entry name" value="WHD_GPIID"/>
    <property type="match status" value="1"/>
</dbReference>
<organism evidence="5 6">
    <name type="scientific">Phialocephala subalpina</name>
    <dbReference type="NCBI Taxonomy" id="576137"/>
    <lineage>
        <taxon>Eukaryota</taxon>
        <taxon>Fungi</taxon>
        <taxon>Dikarya</taxon>
        <taxon>Ascomycota</taxon>
        <taxon>Pezizomycotina</taxon>
        <taxon>Leotiomycetes</taxon>
        <taxon>Helotiales</taxon>
        <taxon>Mollisiaceae</taxon>
        <taxon>Phialocephala</taxon>
        <taxon>Phialocephala fortinii species complex</taxon>
    </lineage>
</organism>
<protein>
    <submittedName>
        <fullName evidence="5">Uncharacterized protein</fullName>
    </submittedName>
</protein>
<name>A0A1L7XXQ1_9HELO</name>
<evidence type="ECO:0000256" key="2">
    <source>
        <dbReference type="PROSITE-ProRule" id="PRU00023"/>
    </source>
</evidence>
<keyword evidence="2" id="KW-0040">ANK repeat</keyword>
<reference evidence="5 6" key="1">
    <citation type="submission" date="2016-03" db="EMBL/GenBank/DDBJ databases">
        <authorList>
            <person name="Ploux O."/>
        </authorList>
    </citation>
    <scope>NUCLEOTIDE SEQUENCE [LARGE SCALE GENOMIC DNA]</scope>
    <source>
        <strain evidence="5 6">UAMH 11012</strain>
    </source>
</reference>
<dbReference type="SMART" id="SM00248">
    <property type="entry name" value="ANK"/>
    <property type="match status" value="3"/>
</dbReference>
<dbReference type="AlphaFoldDB" id="A0A1L7XXQ1"/>
<dbReference type="Pfam" id="PF24883">
    <property type="entry name" value="NPHP3_N"/>
    <property type="match status" value="1"/>
</dbReference>
<dbReference type="PANTHER" id="PTHR10039">
    <property type="entry name" value="AMELOGENIN"/>
    <property type="match status" value="1"/>
</dbReference>
<dbReference type="PANTHER" id="PTHR10039:SF15">
    <property type="entry name" value="NACHT DOMAIN-CONTAINING PROTEIN"/>
    <property type="match status" value="1"/>
</dbReference>
<evidence type="ECO:0000259" key="4">
    <source>
        <dbReference type="Pfam" id="PF24883"/>
    </source>
</evidence>
<dbReference type="Gene3D" id="1.25.40.20">
    <property type="entry name" value="Ankyrin repeat-containing domain"/>
    <property type="match status" value="1"/>
</dbReference>
<dbReference type="InterPro" id="IPR056884">
    <property type="entry name" value="NPHP3-like_N"/>
</dbReference>
<dbReference type="OrthoDB" id="195446at2759"/>
<proteinExistence type="predicted"/>
<gene>
    <name evidence="5" type="ORF">PAC_19690</name>
</gene>
<dbReference type="InterPro" id="IPR054471">
    <property type="entry name" value="GPIID_WHD"/>
</dbReference>
<dbReference type="InterPro" id="IPR002110">
    <property type="entry name" value="Ankyrin_rpt"/>
</dbReference>
<dbReference type="InterPro" id="IPR036770">
    <property type="entry name" value="Ankyrin_rpt-contain_sf"/>
</dbReference>
<dbReference type="STRING" id="576137.A0A1L7XXQ1"/>
<evidence type="ECO:0000313" key="6">
    <source>
        <dbReference type="Proteomes" id="UP000184330"/>
    </source>
</evidence>
<feature type="domain" description="Nephrocystin 3-like N-terminal" evidence="4">
    <location>
        <begin position="170"/>
        <end position="251"/>
    </location>
</feature>
<evidence type="ECO:0000313" key="5">
    <source>
        <dbReference type="EMBL" id="CZR69790.1"/>
    </source>
</evidence>
<accession>A0A1L7XXQ1</accession>
<dbReference type="Pfam" id="PF12796">
    <property type="entry name" value="Ank_2"/>
    <property type="match status" value="1"/>
</dbReference>
<keyword evidence="6" id="KW-1185">Reference proteome</keyword>
<evidence type="ECO:0000256" key="1">
    <source>
        <dbReference type="ARBA" id="ARBA00022737"/>
    </source>
</evidence>
<feature type="repeat" description="ANK" evidence="2">
    <location>
        <begin position="541"/>
        <end position="573"/>
    </location>
</feature>
<dbReference type="PROSITE" id="PS50297">
    <property type="entry name" value="ANK_REP_REGION"/>
    <property type="match status" value="2"/>
</dbReference>
<dbReference type="EMBL" id="FJOG01000080">
    <property type="protein sequence ID" value="CZR69790.1"/>
    <property type="molecule type" value="Genomic_DNA"/>
</dbReference>
<feature type="repeat" description="ANK" evidence="2">
    <location>
        <begin position="513"/>
        <end position="540"/>
    </location>
</feature>
<sequence length="638" mass="72282">MAWSDTIKALKAPGAPLGRLAVTLAVVKAKLEPKKGLEKAYATLKWPFDEKKVDKIIFTINHENILLGLALANDSRKLIQGINRSAKQNGQQLAELVEAINQASMENQDQLTDLKNGIANVESSQSRLQDGLHRLHNLQGDRKAAEECKSTLDWLTPIDYAPQQSDFISRRSSLPNQVKALYDQHKTKRTRPSFKEISQTLQSVAARFSRVFVIVDALDECQVSECCRARFLAEIFNLRSESGVNVFATSRFIPEITENFKDREIITFLLAQVYFGSLDDKLTPKTIKCALKQFQKQSQEFSQEFKVQVLGLAYDQTMERVNGQKAGLKELAKQVLSWITFAKRELTIIELQHALAVEFGEVELDRDNIPQIKDIVSLCAGLVTIDEESNIIRLIHYTAQEYFERTKSHWFPNVEDRITSICVTYLSFSVFNSGYCRSDDEFEERLQVNPLYDYASHNWGHHARKASTLVQEALDFLSCDAKAQASSQALMAIKRHSSHSGYSQEFPARMIGIHLAAYFGDEEAVKWLLQRGAQIDSKDRYSRTPLNYAAANGYEAVVKLLIDKGASLEVKDIRRAAKNGHATVFKLLLDKGADLGEDDLFPFMEFWGLEVSLCTGNARRVRLKDLIQEPFFSLHRRS</sequence>
<dbReference type="Proteomes" id="UP000184330">
    <property type="component" value="Unassembled WGS sequence"/>
</dbReference>
<dbReference type="PROSITE" id="PS50088">
    <property type="entry name" value="ANK_REPEAT"/>
    <property type="match status" value="2"/>
</dbReference>
<dbReference type="SUPFAM" id="SSF48403">
    <property type="entry name" value="Ankyrin repeat"/>
    <property type="match status" value="1"/>
</dbReference>
<feature type="domain" description="GPI inositol-deacylase winged helix" evidence="3">
    <location>
        <begin position="325"/>
        <end position="403"/>
    </location>
</feature>
<evidence type="ECO:0000259" key="3">
    <source>
        <dbReference type="Pfam" id="PF22939"/>
    </source>
</evidence>
<keyword evidence="1" id="KW-0677">Repeat</keyword>